<accession>A0ABD1QX33</accession>
<sequence>MERPSAGRYESMMELSSRAVRVLLGEFTQDIVEQDAIESERITFESKNKMAVDENSFPQPIDVYMVIPNLDKFGLPRFKLVVDNGEDEPRPSTFERLKEKVVVNEEMNLCASYHKEIGNVTERSYKQQTGLTNVANFRPFGGQVRSLYGRYQGSFQGIRTFRPQPQCPNIWHSYNSKARRDNSI</sequence>
<protein>
    <submittedName>
        <fullName evidence="1">Retroelement</fullName>
    </submittedName>
</protein>
<organism evidence="1 2">
    <name type="scientific">Abeliophyllum distichum</name>
    <dbReference type="NCBI Taxonomy" id="126358"/>
    <lineage>
        <taxon>Eukaryota</taxon>
        <taxon>Viridiplantae</taxon>
        <taxon>Streptophyta</taxon>
        <taxon>Embryophyta</taxon>
        <taxon>Tracheophyta</taxon>
        <taxon>Spermatophyta</taxon>
        <taxon>Magnoliopsida</taxon>
        <taxon>eudicotyledons</taxon>
        <taxon>Gunneridae</taxon>
        <taxon>Pentapetalae</taxon>
        <taxon>asterids</taxon>
        <taxon>lamiids</taxon>
        <taxon>Lamiales</taxon>
        <taxon>Oleaceae</taxon>
        <taxon>Forsythieae</taxon>
        <taxon>Abeliophyllum</taxon>
    </lineage>
</organism>
<keyword evidence="2" id="KW-1185">Reference proteome</keyword>
<dbReference type="EMBL" id="JBFOLK010000010">
    <property type="protein sequence ID" value="KAL2480068.1"/>
    <property type="molecule type" value="Genomic_DNA"/>
</dbReference>
<evidence type="ECO:0000313" key="2">
    <source>
        <dbReference type="Proteomes" id="UP001604336"/>
    </source>
</evidence>
<dbReference type="Proteomes" id="UP001604336">
    <property type="component" value="Unassembled WGS sequence"/>
</dbReference>
<evidence type="ECO:0000313" key="1">
    <source>
        <dbReference type="EMBL" id="KAL2480068.1"/>
    </source>
</evidence>
<dbReference type="AlphaFoldDB" id="A0ABD1QX33"/>
<gene>
    <name evidence="1" type="ORF">Adt_33034</name>
</gene>
<comment type="caution">
    <text evidence="1">The sequence shown here is derived from an EMBL/GenBank/DDBJ whole genome shotgun (WGS) entry which is preliminary data.</text>
</comment>
<reference evidence="2" key="1">
    <citation type="submission" date="2024-07" db="EMBL/GenBank/DDBJ databases">
        <title>Two chromosome-level genome assemblies of Korean endemic species Abeliophyllum distichum and Forsythia ovata (Oleaceae).</title>
        <authorList>
            <person name="Jang H."/>
        </authorList>
    </citation>
    <scope>NUCLEOTIDE SEQUENCE [LARGE SCALE GENOMIC DNA]</scope>
</reference>
<proteinExistence type="predicted"/>
<name>A0ABD1QX33_9LAMI</name>